<sequence>MIQTGVASYEELLADFTAALETALSGVGPSPTCATLSPTLLMSLEDIAGAVRGRRPTQSLVTLACAAFTVYAADRSPMRQSYRVRREAAAPAVLKRRVVAQSA</sequence>
<protein>
    <submittedName>
        <fullName evidence="1">Uncharacterized protein</fullName>
    </submittedName>
</protein>
<gene>
    <name evidence="1" type="ORF">MKK62_16535</name>
</gene>
<reference evidence="1" key="1">
    <citation type="submission" date="2022-08" db="EMBL/GenBank/DDBJ databases">
        <title>Whole genome sequencing of non-tuberculosis mycobacteria type-strains.</title>
        <authorList>
            <person name="Igarashi Y."/>
            <person name="Osugi A."/>
            <person name="Mitarai S."/>
        </authorList>
    </citation>
    <scope>NUCLEOTIDE SEQUENCE</scope>
    <source>
        <strain evidence="1">DSM 45127</strain>
    </source>
</reference>
<evidence type="ECO:0000313" key="1">
    <source>
        <dbReference type="EMBL" id="UMB68064.1"/>
    </source>
</evidence>
<dbReference type="RefSeq" id="WP_240258526.1">
    <property type="nucleotide sequence ID" value="NZ_CP092488.2"/>
</dbReference>
<dbReference type="EMBL" id="CP092488">
    <property type="protein sequence ID" value="UMB68064.1"/>
    <property type="molecule type" value="Genomic_DNA"/>
</dbReference>
<proteinExistence type="predicted"/>
<dbReference type="Proteomes" id="UP001055336">
    <property type="component" value="Chromosome"/>
</dbReference>
<keyword evidence="2" id="KW-1185">Reference proteome</keyword>
<accession>A0ABY3VF81</accession>
<organism evidence="1 2">
    <name type="scientific">Mycobacterium paraterrae</name>
    <dbReference type="NCBI Taxonomy" id="577492"/>
    <lineage>
        <taxon>Bacteria</taxon>
        <taxon>Bacillati</taxon>
        <taxon>Actinomycetota</taxon>
        <taxon>Actinomycetes</taxon>
        <taxon>Mycobacteriales</taxon>
        <taxon>Mycobacteriaceae</taxon>
        <taxon>Mycobacterium</taxon>
    </lineage>
</organism>
<evidence type="ECO:0000313" key="2">
    <source>
        <dbReference type="Proteomes" id="UP001055336"/>
    </source>
</evidence>
<name>A0ABY3VF81_9MYCO</name>